<evidence type="ECO:0000256" key="1">
    <source>
        <dbReference type="SAM" id="MobiDB-lite"/>
    </source>
</evidence>
<feature type="compositionally biased region" description="Polar residues" evidence="1">
    <location>
        <begin position="120"/>
        <end position="129"/>
    </location>
</feature>
<organism evidence="2 3">
    <name type="scientific">Arabidopsis thaliana x Arabidopsis arenosa</name>
    <dbReference type="NCBI Taxonomy" id="1240361"/>
    <lineage>
        <taxon>Eukaryota</taxon>
        <taxon>Viridiplantae</taxon>
        <taxon>Streptophyta</taxon>
        <taxon>Embryophyta</taxon>
        <taxon>Tracheophyta</taxon>
        <taxon>Spermatophyta</taxon>
        <taxon>Magnoliopsida</taxon>
        <taxon>eudicotyledons</taxon>
        <taxon>Gunneridae</taxon>
        <taxon>Pentapetalae</taxon>
        <taxon>rosids</taxon>
        <taxon>malvids</taxon>
        <taxon>Brassicales</taxon>
        <taxon>Brassicaceae</taxon>
        <taxon>Camelineae</taxon>
        <taxon>Arabidopsis</taxon>
    </lineage>
</organism>
<keyword evidence="3" id="KW-1185">Reference proteome</keyword>
<proteinExistence type="predicted"/>
<feature type="region of interest" description="Disordered" evidence="1">
    <location>
        <begin position="84"/>
        <end position="131"/>
    </location>
</feature>
<evidence type="ECO:0000313" key="2">
    <source>
        <dbReference type="EMBL" id="KAG7567508.1"/>
    </source>
</evidence>
<reference evidence="2 3" key="1">
    <citation type="submission" date="2020-12" db="EMBL/GenBank/DDBJ databases">
        <title>Concerted genomic and epigenomic changes stabilize Arabidopsis allopolyploids.</title>
        <authorList>
            <person name="Chen Z."/>
        </authorList>
    </citation>
    <scope>NUCLEOTIDE SEQUENCE [LARGE SCALE GENOMIC DNA]</scope>
    <source>
        <strain evidence="2">Allo738</strain>
        <tissue evidence="2">Leaf</tissue>
    </source>
</reference>
<comment type="caution">
    <text evidence="2">The sequence shown here is derived from an EMBL/GenBank/DDBJ whole genome shotgun (WGS) entry which is preliminary data.</text>
</comment>
<evidence type="ECO:0000313" key="3">
    <source>
        <dbReference type="Proteomes" id="UP000694240"/>
    </source>
</evidence>
<feature type="compositionally biased region" description="Low complexity" evidence="1">
    <location>
        <begin position="84"/>
        <end position="95"/>
    </location>
</feature>
<gene>
    <name evidence="2" type="ORF">ISN45_Aa04g003750</name>
</gene>
<protein>
    <submittedName>
        <fullName evidence="2">Uncharacterized protein</fullName>
    </submittedName>
</protein>
<sequence length="146" mass="16226">MDKTWVWLPRASLEYGEGASNFVYASARRLADDVVVGEGEFCSIEQTYKIGRIQLGPNAVAIIVKSVLKEEAYVIVDNDDLSTTANKTASSTKLSTPRRNESKSTTTLNQTDNDEDEASRSTTTMNCQTPDDKANRAELKFMEMEM</sequence>
<accession>A0A8T2A2T0</accession>
<dbReference type="AlphaFoldDB" id="A0A8T2A2T0"/>
<dbReference type="EMBL" id="JAEFBK010000009">
    <property type="protein sequence ID" value="KAG7567508.1"/>
    <property type="molecule type" value="Genomic_DNA"/>
</dbReference>
<dbReference type="Proteomes" id="UP000694240">
    <property type="component" value="Chromosome 9"/>
</dbReference>
<name>A0A8T2A2T0_9BRAS</name>